<dbReference type="Pfam" id="PF00196">
    <property type="entry name" value="GerE"/>
    <property type="match status" value="1"/>
</dbReference>
<comment type="caution">
    <text evidence="8">The sequence shown here is derived from an EMBL/GenBank/DDBJ whole genome shotgun (WGS) entry which is preliminary data.</text>
</comment>
<dbReference type="Gene3D" id="3.40.50.2300">
    <property type="match status" value="1"/>
</dbReference>
<dbReference type="CDD" id="cd06170">
    <property type="entry name" value="LuxR_C_like"/>
    <property type="match status" value="1"/>
</dbReference>
<evidence type="ECO:0000256" key="3">
    <source>
        <dbReference type="ARBA" id="ARBA00023125"/>
    </source>
</evidence>
<dbReference type="InterPro" id="IPR039420">
    <property type="entry name" value="WalR-like"/>
</dbReference>
<feature type="modified residue" description="4-aspartylphosphate" evidence="5">
    <location>
        <position position="58"/>
    </location>
</feature>
<dbReference type="CDD" id="cd17535">
    <property type="entry name" value="REC_NarL-like"/>
    <property type="match status" value="1"/>
</dbReference>
<feature type="domain" description="HTH luxR-type" evidence="6">
    <location>
        <begin position="149"/>
        <end position="214"/>
    </location>
</feature>
<organism evidence="8 9">
    <name type="scientific">Chitinophaga nivalis</name>
    <dbReference type="NCBI Taxonomy" id="2991709"/>
    <lineage>
        <taxon>Bacteria</taxon>
        <taxon>Pseudomonadati</taxon>
        <taxon>Bacteroidota</taxon>
        <taxon>Chitinophagia</taxon>
        <taxon>Chitinophagales</taxon>
        <taxon>Chitinophagaceae</taxon>
        <taxon>Chitinophaga</taxon>
    </lineage>
</organism>
<evidence type="ECO:0000313" key="8">
    <source>
        <dbReference type="EMBL" id="MCW3484219.1"/>
    </source>
</evidence>
<dbReference type="InterPro" id="IPR016032">
    <property type="entry name" value="Sig_transdc_resp-reg_C-effctor"/>
</dbReference>
<dbReference type="SMART" id="SM00421">
    <property type="entry name" value="HTH_LUXR"/>
    <property type="match status" value="1"/>
</dbReference>
<keyword evidence="2" id="KW-0805">Transcription regulation</keyword>
<evidence type="ECO:0000313" key="9">
    <source>
        <dbReference type="Proteomes" id="UP001207742"/>
    </source>
</evidence>
<feature type="domain" description="Response regulatory" evidence="7">
    <location>
        <begin position="7"/>
        <end position="123"/>
    </location>
</feature>
<dbReference type="InterPro" id="IPR001789">
    <property type="entry name" value="Sig_transdc_resp-reg_receiver"/>
</dbReference>
<dbReference type="PANTHER" id="PTHR43214">
    <property type="entry name" value="TWO-COMPONENT RESPONSE REGULATOR"/>
    <property type="match status" value="1"/>
</dbReference>
<evidence type="ECO:0000256" key="5">
    <source>
        <dbReference type="PROSITE-ProRule" id="PRU00169"/>
    </source>
</evidence>
<dbReference type="InterPro" id="IPR058245">
    <property type="entry name" value="NreC/VraR/RcsB-like_REC"/>
</dbReference>
<dbReference type="InterPro" id="IPR000792">
    <property type="entry name" value="Tscrpt_reg_LuxR_C"/>
</dbReference>
<dbReference type="SMART" id="SM00448">
    <property type="entry name" value="REC"/>
    <property type="match status" value="1"/>
</dbReference>
<dbReference type="SUPFAM" id="SSF52172">
    <property type="entry name" value="CheY-like"/>
    <property type="match status" value="1"/>
</dbReference>
<keyword evidence="9" id="KW-1185">Reference proteome</keyword>
<name>A0ABT3IJU6_9BACT</name>
<evidence type="ECO:0000259" key="6">
    <source>
        <dbReference type="PROSITE" id="PS50043"/>
    </source>
</evidence>
<evidence type="ECO:0000259" key="7">
    <source>
        <dbReference type="PROSITE" id="PS50110"/>
    </source>
</evidence>
<evidence type="ECO:0000256" key="4">
    <source>
        <dbReference type="ARBA" id="ARBA00023163"/>
    </source>
</evidence>
<dbReference type="InterPro" id="IPR011006">
    <property type="entry name" value="CheY-like_superfamily"/>
</dbReference>
<accession>A0ABT3IJU6</accession>
<keyword evidence="3" id="KW-0238">DNA-binding</keyword>
<dbReference type="PANTHER" id="PTHR43214:SF41">
    <property type="entry name" value="NITRATE_NITRITE RESPONSE REGULATOR PROTEIN NARP"/>
    <property type="match status" value="1"/>
</dbReference>
<protein>
    <submittedName>
        <fullName evidence="8">Response regulator transcription factor</fullName>
    </submittedName>
</protein>
<proteinExistence type="predicted"/>
<dbReference type="Proteomes" id="UP001207742">
    <property type="component" value="Unassembled WGS sequence"/>
</dbReference>
<reference evidence="8 9" key="1">
    <citation type="submission" date="2022-10" db="EMBL/GenBank/DDBJ databases">
        <title>Chitinophaga nivalis PC15 sp. nov., isolated from Pyeongchang county, South Korea.</title>
        <authorList>
            <person name="Trinh H.N."/>
        </authorList>
    </citation>
    <scope>NUCLEOTIDE SEQUENCE [LARGE SCALE GENOMIC DNA]</scope>
    <source>
        <strain evidence="8 9">PC14</strain>
    </source>
</reference>
<keyword evidence="1 5" id="KW-0597">Phosphoprotein</keyword>
<dbReference type="RefSeq" id="WP_264729738.1">
    <property type="nucleotide sequence ID" value="NZ_JAPDNR010000001.1"/>
</dbReference>
<dbReference type="SUPFAM" id="SSF46894">
    <property type="entry name" value="C-terminal effector domain of the bipartite response regulators"/>
    <property type="match status" value="1"/>
</dbReference>
<evidence type="ECO:0000256" key="1">
    <source>
        <dbReference type="ARBA" id="ARBA00022553"/>
    </source>
</evidence>
<sequence length="217" mass="24709">MSIKPIKLLIVDEHALFRKILKKYLSAQPNINVLIDAPNIQEAIRKFHSAEVEELVIDVFAAAEDPKDTLDSIREVFPHIKIVVLSMCRDVSSISDLIDLGINAYVSKMDEPEELLQVIVGVSEGHIYPHRLFTEALYLNQQRSRQAYAGNIHVALTERERKVLQLLWEEKSNKEIADQIFLGVRSIEKIRQDLKEKLGVKSTVGLLKYAIDQKIIG</sequence>
<dbReference type="PROSITE" id="PS50110">
    <property type="entry name" value="RESPONSE_REGULATORY"/>
    <property type="match status" value="1"/>
</dbReference>
<dbReference type="Pfam" id="PF00072">
    <property type="entry name" value="Response_reg"/>
    <property type="match status" value="1"/>
</dbReference>
<dbReference type="PROSITE" id="PS50043">
    <property type="entry name" value="HTH_LUXR_2"/>
    <property type="match status" value="1"/>
</dbReference>
<evidence type="ECO:0000256" key="2">
    <source>
        <dbReference type="ARBA" id="ARBA00023015"/>
    </source>
</evidence>
<gene>
    <name evidence="8" type="ORF">OL497_09965</name>
</gene>
<keyword evidence="4" id="KW-0804">Transcription</keyword>
<dbReference type="EMBL" id="JAPDNS010000001">
    <property type="protein sequence ID" value="MCW3484219.1"/>
    <property type="molecule type" value="Genomic_DNA"/>
</dbReference>